<comment type="caution">
    <text evidence="7">The sequence shown here is derived from an EMBL/GenBank/DDBJ whole genome shotgun (WGS) entry which is preliminary data.</text>
</comment>
<dbReference type="Gene3D" id="2.140.10.10">
    <property type="entry name" value="Quinoprotein alcohol dehydrogenase-like superfamily"/>
    <property type="match status" value="2"/>
</dbReference>
<feature type="transmembrane region" description="Helical" evidence="5">
    <location>
        <begin position="110"/>
        <end position="133"/>
    </location>
</feature>
<evidence type="ECO:0000313" key="7">
    <source>
        <dbReference type="EMBL" id="MBF5051437.1"/>
    </source>
</evidence>
<protein>
    <submittedName>
        <fullName evidence="7">Glucose dehydrogenase</fullName>
    </submittedName>
</protein>
<evidence type="ECO:0000256" key="3">
    <source>
        <dbReference type="ARBA" id="ARBA00023002"/>
    </source>
</evidence>
<dbReference type="PANTHER" id="PTHR32303">
    <property type="entry name" value="QUINOPROTEIN ALCOHOL DEHYDROGENASE (CYTOCHROME C)"/>
    <property type="match status" value="1"/>
</dbReference>
<feature type="domain" description="Pyrrolo-quinoline quinone repeat" evidence="6">
    <location>
        <begin position="165"/>
        <end position="768"/>
    </location>
</feature>
<keyword evidence="5" id="KW-1133">Transmembrane helix</keyword>
<keyword evidence="3" id="KW-0560">Oxidoreductase</keyword>
<dbReference type="InterPro" id="IPR017511">
    <property type="entry name" value="PQQ_mDH"/>
</dbReference>
<feature type="transmembrane region" description="Helical" evidence="5">
    <location>
        <begin position="29"/>
        <end position="47"/>
    </location>
</feature>
<comment type="cofactor">
    <cofactor evidence="1">
        <name>pyrroloquinoline quinone</name>
        <dbReference type="ChEBI" id="CHEBI:58442"/>
    </cofactor>
</comment>
<dbReference type="RefSeq" id="WP_194854747.1">
    <property type="nucleotide sequence ID" value="NZ_ARXR01000001.1"/>
</dbReference>
<name>A0ABS0ABD7_9GAMM</name>
<dbReference type="InterPro" id="IPR018391">
    <property type="entry name" value="PQQ_b-propeller_rpt"/>
</dbReference>
<keyword evidence="5" id="KW-0812">Transmembrane</keyword>
<evidence type="ECO:0000256" key="5">
    <source>
        <dbReference type="SAM" id="Phobius"/>
    </source>
</evidence>
<dbReference type="Pfam" id="PF01011">
    <property type="entry name" value="PQQ"/>
    <property type="match status" value="1"/>
</dbReference>
<dbReference type="Proteomes" id="UP000644441">
    <property type="component" value="Unassembled WGS sequence"/>
</dbReference>
<organism evidence="7 8">
    <name type="scientific">Alloalcanivorax venustensis ISO4</name>
    <dbReference type="NCBI Taxonomy" id="1177184"/>
    <lineage>
        <taxon>Bacteria</taxon>
        <taxon>Pseudomonadati</taxon>
        <taxon>Pseudomonadota</taxon>
        <taxon>Gammaproteobacteria</taxon>
        <taxon>Oceanospirillales</taxon>
        <taxon>Alcanivoracaceae</taxon>
        <taxon>Alloalcanivorax</taxon>
    </lineage>
</organism>
<evidence type="ECO:0000256" key="2">
    <source>
        <dbReference type="ARBA" id="ARBA00008156"/>
    </source>
</evidence>
<feature type="transmembrane region" description="Helical" evidence="5">
    <location>
        <begin position="76"/>
        <end position="98"/>
    </location>
</feature>
<dbReference type="SMART" id="SM00564">
    <property type="entry name" value="PQQ"/>
    <property type="match status" value="5"/>
</dbReference>
<accession>A0ABS0ABD7</accession>
<evidence type="ECO:0000259" key="6">
    <source>
        <dbReference type="Pfam" id="PF01011"/>
    </source>
</evidence>
<feature type="transmembrane region" description="Helical" evidence="5">
    <location>
        <begin position="54"/>
        <end position="70"/>
    </location>
</feature>
<gene>
    <name evidence="7" type="ORF">ISO4_00039</name>
</gene>
<dbReference type="NCBIfam" id="TIGR03074">
    <property type="entry name" value="PQQ_membr_DH"/>
    <property type="match status" value="1"/>
</dbReference>
<evidence type="ECO:0000256" key="1">
    <source>
        <dbReference type="ARBA" id="ARBA00001931"/>
    </source>
</evidence>
<feature type="region of interest" description="Disordered" evidence="4">
    <location>
        <begin position="140"/>
        <end position="164"/>
    </location>
</feature>
<dbReference type="PANTHER" id="PTHR32303:SF4">
    <property type="entry name" value="QUINOPROTEIN GLUCOSE DEHYDROGENASE"/>
    <property type="match status" value="1"/>
</dbReference>
<feature type="region of interest" description="Disordered" evidence="4">
    <location>
        <begin position="272"/>
        <end position="293"/>
    </location>
</feature>
<dbReference type="InterPro" id="IPR002372">
    <property type="entry name" value="PQQ_rpt_dom"/>
</dbReference>
<dbReference type="InterPro" id="IPR011047">
    <property type="entry name" value="Quinoprotein_ADH-like_sf"/>
</dbReference>
<dbReference type="CDD" id="cd10280">
    <property type="entry name" value="PQQ_mGDH"/>
    <property type="match status" value="1"/>
</dbReference>
<keyword evidence="8" id="KW-1185">Reference proteome</keyword>
<keyword evidence="5" id="KW-0472">Membrane</keyword>
<evidence type="ECO:0000313" key="8">
    <source>
        <dbReference type="Proteomes" id="UP000644441"/>
    </source>
</evidence>
<evidence type="ECO:0000256" key="4">
    <source>
        <dbReference type="SAM" id="MobiDB-lite"/>
    </source>
</evidence>
<sequence length="796" mass="86264">MAVFTGWILVLIGLALTGGGGWLAVLGGSWYYLLAGLGFLLTGALMVLRRPGALWIYALLILGTGLWSVWEVGLDWWALMPRGVVIVAIGLWLMTPWVTRDLNASGRQPWGLAAGPVAVMVVAAGALALTALLGPDPNGVRGELPTARAPQPPQSSQSNIPDGDWHAYGRTGFGQRYSPLDQITPDNADRLEPIWTYHTGDLRGEGDPVETTYEVTPLKIDDTLYLCTPHHWVIALDADSGEEIWKFDPDIDKDISRQHQTCRGLSYFDGHQQAEPLAPGEDSAVAASGERDSSAYPTCQRRLFLPTGDARLIALDPETGERCAGFGDNGSVNLWANMPHQQDGFYYSTSPPVVTEDYVIIGGAVNDNVSTREPSGVIRAYDVDTGELVWNWDPGNPEQTDPIAAGETYSASTPNSWSVSSVDEALGLIYLPMGNQVPDQWGKDRTTESAPFSSSIVALDIDTGELRWVFQTVHNDLWDMDVPAQPSLMNLDTDDGSVPVLVAPTKQGDIYVLDRRNGEPVLPVSEDKAPESLGYQPVADTQPSSSLSLNPPPLEGRDMWGATLFDQLICRIQFQRLNYQGRYTPPSEQGSLIYPGNFGVFNWGALAVDPERQVAFTTPAYLAFVSTLIPRQDDTSNYVSDGKPGLNENYGAPYAVSLKPFLSPLGLPCQQPPWGYVAGLDLRSGEVVWKHRNGTVRDQSPLPLPFKMGVPDLGGPIVTAGGVAFMSGTIDYYVRAYDVTTGEQLWEDRLPAGGQATPMTYLDSQGRQRLLVVAGGHGSLGTKAGDAIIAYGLKDD</sequence>
<dbReference type="EMBL" id="ARXR01000001">
    <property type="protein sequence ID" value="MBF5051437.1"/>
    <property type="molecule type" value="Genomic_DNA"/>
</dbReference>
<dbReference type="SUPFAM" id="SSF50998">
    <property type="entry name" value="Quinoprotein alcohol dehydrogenase-like"/>
    <property type="match status" value="1"/>
</dbReference>
<feature type="region of interest" description="Disordered" evidence="4">
    <location>
        <begin position="521"/>
        <end position="553"/>
    </location>
</feature>
<comment type="similarity">
    <text evidence="2">Belongs to the bacterial PQQ dehydrogenase family.</text>
</comment>
<proteinExistence type="inferred from homology"/>
<reference evidence="7 8" key="1">
    <citation type="submission" date="2012-09" db="EMBL/GenBank/DDBJ databases">
        <title>Genome Sequence of alkane-degrading Bacterium Alcanivorax venustensis ISO4.</title>
        <authorList>
            <person name="Lai Q."/>
            <person name="Shao Z."/>
        </authorList>
    </citation>
    <scope>NUCLEOTIDE SEQUENCE [LARGE SCALE GENOMIC DNA]</scope>
    <source>
        <strain evidence="7 8">ISO4</strain>
    </source>
</reference>